<keyword evidence="3 8" id="KW-0812">Transmembrane</keyword>
<keyword evidence="6" id="KW-0325">Glycoprotein</keyword>
<feature type="compositionally biased region" description="Polar residues" evidence="7">
    <location>
        <begin position="388"/>
        <end position="398"/>
    </location>
</feature>
<evidence type="ECO:0000256" key="4">
    <source>
        <dbReference type="ARBA" id="ARBA00022989"/>
    </source>
</evidence>
<evidence type="ECO:0000256" key="6">
    <source>
        <dbReference type="ARBA" id="ARBA00023180"/>
    </source>
</evidence>
<protein>
    <recommendedName>
        <fullName evidence="11">Dual oxidase maturation factor 1</fullName>
    </recommendedName>
</protein>
<dbReference type="EnsemblMetazoa" id="G5064.3">
    <property type="protein sequence ID" value="G5064.3:cds"/>
    <property type="gene ID" value="G5064"/>
</dbReference>
<organism evidence="9 10">
    <name type="scientific">Magallana gigas</name>
    <name type="common">Pacific oyster</name>
    <name type="synonym">Crassostrea gigas</name>
    <dbReference type="NCBI Taxonomy" id="29159"/>
    <lineage>
        <taxon>Eukaryota</taxon>
        <taxon>Metazoa</taxon>
        <taxon>Spiralia</taxon>
        <taxon>Lophotrochozoa</taxon>
        <taxon>Mollusca</taxon>
        <taxon>Bivalvia</taxon>
        <taxon>Autobranchia</taxon>
        <taxon>Pteriomorphia</taxon>
        <taxon>Ostreida</taxon>
        <taxon>Ostreoidea</taxon>
        <taxon>Ostreidae</taxon>
        <taxon>Magallana</taxon>
    </lineage>
</organism>
<dbReference type="AlphaFoldDB" id="A0A8W8N2V2"/>
<comment type="similarity">
    <text evidence="2">Belongs to the DUOXA family.</text>
</comment>
<proteinExistence type="inferred from homology"/>
<dbReference type="PANTHER" id="PTHR31158:SF1">
    <property type="entry name" value="DOXA1 FACTOR-RELATED"/>
    <property type="match status" value="1"/>
</dbReference>
<keyword evidence="10" id="KW-1185">Reference proteome</keyword>
<comment type="subcellular location">
    <subcellularLocation>
        <location evidence="1">Membrane</location>
        <topology evidence="1">Multi-pass membrane protein</topology>
    </subcellularLocation>
</comment>
<evidence type="ECO:0000313" key="10">
    <source>
        <dbReference type="Proteomes" id="UP000005408"/>
    </source>
</evidence>
<feature type="transmembrane region" description="Helical" evidence="8">
    <location>
        <begin position="94"/>
        <end position="116"/>
    </location>
</feature>
<feature type="region of interest" description="Disordered" evidence="7">
    <location>
        <begin position="388"/>
        <end position="412"/>
    </location>
</feature>
<evidence type="ECO:0000256" key="8">
    <source>
        <dbReference type="SAM" id="Phobius"/>
    </source>
</evidence>
<sequence>MDNATLSTFSKWRVKSHCDLTERKRTSAVCLSMTWFRAFRGDFGFSFYGEKRTPVTIDIQLVSAIYACVLVSVAAIIVAIGIRGKERWINLVRTVFSLGIGSTIVLTSLGYCWQYGEVQVKSAYVYRSEEEISGTLGIFVGLRRINITLTGTFNQTKGEIEYNEAIDLDNVRGPIQELRHCLGRGLPIPVLHLVEYLSTDAGGMRWGRGYTGAGNLSFILLWTSFAFWILANIMMVTVVFYGAFLLTLTGVTMIFACVTFHVLQPRLPFRILGSDVDFVTYYGPCFWAVLIFGILTTITGFVIVCLDYKIPKLAAKYILIEKPFVKEDVYTSEHRKSFATLPQLKYDLRKTASDPYGLVNQGFEHNEILQTKENILNDRNDLKRCSTNPGPISISPDTSPIRRGSLPVRSSMSPLTSIHEHAVFDSNTSSPKLHRSPPQYSKHGETNIQMMPCPPIDENDRIDRLKEIYINVDQQQNTSLNTYNAL</sequence>
<feature type="region of interest" description="Disordered" evidence="7">
    <location>
        <begin position="424"/>
        <end position="453"/>
    </location>
</feature>
<evidence type="ECO:0000256" key="3">
    <source>
        <dbReference type="ARBA" id="ARBA00022692"/>
    </source>
</evidence>
<dbReference type="Proteomes" id="UP000005408">
    <property type="component" value="Unassembled WGS sequence"/>
</dbReference>
<feature type="transmembrane region" description="Helical" evidence="8">
    <location>
        <begin position="281"/>
        <end position="306"/>
    </location>
</feature>
<evidence type="ECO:0000256" key="7">
    <source>
        <dbReference type="SAM" id="MobiDB-lite"/>
    </source>
</evidence>
<keyword evidence="4 8" id="KW-1133">Transmembrane helix</keyword>
<dbReference type="InterPro" id="IPR018469">
    <property type="entry name" value="Dual_oxidase_maturation_fac"/>
</dbReference>
<dbReference type="GO" id="GO:0015031">
    <property type="term" value="P:protein transport"/>
    <property type="evidence" value="ECO:0007669"/>
    <property type="project" value="InterPro"/>
</dbReference>
<keyword evidence="5 8" id="KW-0472">Membrane</keyword>
<evidence type="ECO:0000313" key="9">
    <source>
        <dbReference type="EnsemblMetazoa" id="G5064.3:cds"/>
    </source>
</evidence>
<accession>A0A8W8N2V2</accession>
<dbReference type="Pfam" id="PF10204">
    <property type="entry name" value="DuoxA"/>
    <property type="match status" value="1"/>
</dbReference>
<dbReference type="PANTHER" id="PTHR31158">
    <property type="entry name" value="DUAL OXIDASE 2"/>
    <property type="match status" value="1"/>
</dbReference>
<evidence type="ECO:0000256" key="1">
    <source>
        <dbReference type="ARBA" id="ARBA00004141"/>
    </source>
</evidence>
<evidence type="ECO:0008006" key="11">
    <source>
        <dbReference type="Google" id="ProtNLM"/>
    </source>
</evidence>
<evidence type="ECO:0000256" key="2">
    <source>
        <dbReference type="ARBA" id="ARBA00009816"/>
    </source>
</evidence>
<feature type="transmembrane region" description="Helical" evidence="8">
    <location>
        <begin position="238"/>
        <end position="261"/>
    </location>
</feature>
<feature type="transmembrane region" description="Helical" evidence="8">
    <location>
        <begin position="61"/>
        <end position="82"/>
    </location>
</feature>
<name>A0A8W8N2V2_MAGGI</name>
<dbReference type="GO" id="GO:0005789">
    <property type="term" value="C:endoplasmic reticulum membrane"/>
    <property type="evidence" value="ECO:0007669"/>
    <property type="project" value="InterPro"/>
</dbReference>
<reference evidence="9" key="1">
    <citation type="submission" date="2022-08" db="UniProtKB">
        <authorList>
            <consortium name="EnsemblMetazoa"/>
        </authorList>
    </citation>
    <scope>IDENTIFICATION</scope>
    <source>
        <strain evidence="9">05x7-T-G4-1.051#20</strain>
    </source>
</reference>
<evidence type="ECO:0000256" key="5">
    <source>
        <dbReference type="ARBA" id="ARBA00023136"/>
    </source>
</evidence>
<feature type="transmembrane region" description="Helical" evidence="8">
    <location>
        <begin position="213"/>
        <end position="231"/>
    </location>
</feature>